<comment type="subcellular location">
    <subcellularLocation>
        <location evidence="1">Virion</location>
    </subcellularLocation>
</comment>
<dbReference type="Gene3D" id="3.30.2400.10">
    <property type="entry name" value="Major capsid protein gp5"/>
    <property type="match status" value="1"/>
</dbReference>
<organism evidence="4 5">
    <name type="scientific">Rhodoplanes roseus</name>
    <dbReference type="NCBI Taxonomy" id="29409"/>
    <lineage>
        <taxon>Bacteria</taxon>
        <taxon>Pseudomonadati</taxon>
        <taxon>Pseudomonadota</taxon>
        <taxon>Alphaproteobacteria</taxon>
        <taxon>Hyphomicrobiales</taxon>
        <taxon>Nitrobacteraceae</taxon>
        <taxon>Rhodoplanes</taxon>
    </lineage>
</organism>
<dbReference type="NCBIfam" id="TIGR01554">
    <property type="entry name" value="major_cap_HK97"/>
    <property type="match status" value="1"/>
</dbReference>
<proteinExistence type="predicted"/>
<evidence type="ECO:0000259" key="3">
    <source>
        <dbReference type="Pfam" id="PF05065"/>
    </source>
</evidence>
<evidence type="ECO:0000256" key="1">
    <source>
        <dbReference type="ARBA" id="ARBA00004328"/>
    </source>
</evidence>
<accession>A0A327L0Q8</accession>
<dbReference type="Pfam" id="PF05065">
    <property type="entry name" value="Phage_capsid"/>
    <property type="match status" value="1"/>
</dbReference>
<evidence type="ECO:0000256" key="2">
    <source>
        <dbReference type="SAM" id="MobiDB-lite"/>
    </source>
</evidence>
<feature type="region of interest" description="Disordered" evidence="2">
    <location>
        <begin position="157"/>
        <end position="177"/>
    </location>
</feature>
<evidence type="ECO:0000313" key="5">
    <source>
        <dbReference type="Proteomes" id="UP000249130"/>
    </source>
</evidence>
<dbReference type="InterPro" id="IPR024455">
    <property type="entry name" value="Phage_capsid"/>
</dbReference>
<reference evidence="4 5" key="1">
    <citation type="submission" date="2017-07" db="EMBL/GenBank/DDBJ databases">
        <title>Draft Genome Sequences of Select Purple Nonsulfur Bacteria.</title>
        <authorList>
            <person name="Lasarre B."/>
            <person name="Mckinlay J.B."/>
        </authorList>
    </citation>
    <scope>NUCLEOTIDE SEQUENCE [LARGE SCALE GENOMIC DNA]</scope>
    <source>
        <strain evidence="4 5">DSM 5909</strain>
    </source>
</reference>
<evidence type="ECO:0000313" key="4">
    <source>
        <dbReference type="EMBL" id="RAI43977.1"/>
    </source>
</evidence>
<dbReference type="SUPFAM" id="SSF56563">
    <property type="entry name" value="Major capsid protein gp5"/>
    <property type="match status" value="1"/>
</dbReference>
<keyword evidence="5" id="KW-1185">Reference proteome</keyword>
<feature type="domain" description="Phage capsid-like C-terminal" evidence="3">
    <location>
        <begin position="114"/>
        <end position="385"/>
    </location>
</feature>
<dbReference type="AlphaFoldDB" id="A0A327L0Q8"/>
<dbReference type="InterPro" id="IPR054612">
    <property type="entry name" value="Phage_capsid-like_C"/>
</dbReference>
<dbReference type="EMBL" id="NPEX01000062">
    <property type="protein sequence ID" value="RAI43977.1"/>
    <property type="molecule type" value="Genomic_DNA"/>
</dbReference>
<protein>
    <submittedName>
        <fullName evidence="4">Phage major capsid protein</fullName>
    </submittedName>
</protein>
<name>A0A327L0Q8_9BRAD</name>
<comment type="caution">
    <text evidence="4">The sequence shown here is derived from an EMBL/GenBank/DDBJ whole genome shotgun (WGS) entry which is preliminary data.</text>
</comment>
<dbReference type="RefSeq" id="WP_111419163.1">
    <property type="nucleotide sequence ID" value="NZ_NPEX01000062.1"/>
</dbReference>
<sequence>MENYNPAKLIELKSDDGTGDDPNAIVTKALDDLRTTVDERLNAVEAKAADFDKHGKRLDNLETKIARPAVSKGKVDDEQGAFEKKAFGIFLRKGHQALGADEVKSLRVADDSSGGYLAPAQFVAEVDKNIVQFSPIREAARVGSTASGSVLLPKRTGRPTASWVGETEARSSTESAYGQTEIPIDEITCFVDVSNRLLEDSAVNIEAEVGLDLAEEFGRAEGEAFVTGNGAKKPLGILNDPGLSYTPGGDAALIKADGLIDLYYALAPFYRTRGVWMCNGKTLATLRKLKDGQGNYLWQPGLAGGQPDTILGRPVVEAVDMPDIAANAFPVLFGDFASGFRVYDRVAFSLIRDNLTQATLGITRFHARRRVGARVTRSEAIRKLKIATA</sequence>
<gene>
    <name evidence="4" type="ORF">CH341_11405</name>
</gene>
<dbReference type="OrthoDB" id="9786516at2"/>
<dbReference type="Proteomes" id="UP000249130">
    <property type="component" value="Unassembled WGS sequence"/>
</dbReference>
<dbReference type="Gene3D" id="3.30.2320.10">
    <property type="entry name" value="hypothetical protein PF0899 domain"/>
    <property type="match status" value="1"/>
</dbReference>